<feature type="transmembrane region" description="Helical" evidence="1">
    <location>
        <begin position="88"/>
        <end position="106"/>
    </location>
</feature>
<dbReference type="EMBL" id="FRCA01000003">
    <property type="protein sequence ID" value="SHL85769.1"/>
    <property type="molecule type" value="Genomic_DNA"/>
</dbReference>
<evidence type="ECO:0000313" key="4">
    <source>
        <dbReference type="Proteomes" id="UP000184123"/>
    </source>
</evidence>
<keyword evidence="1" id="KW-0472">Membrane</keyword>
<keyword evidence="1" id="KW-0812">Transmembrane</keyword>
<reference evidence="3 4" key="1">
    <citation type="submission" date="2016-11" db="EMBL/GenBank/DDBJ databases">
        <authorList>
            <person name="Jaros S."/>
            <person name="Januszkiewicz K."/>
            <person name="Wedrychowicz H."/>
        </authorList>
    </citation>
    <scope>NUCLEOTIDE SEQUENCE [LARGE SCALE GENOMIC DNA]</scope>
    <source>
        <strain evidence="3 4">DSM 4740</strain>
    </source>
</reference>
<dbReference type="Proteomes" id="UP000321726">
    <property type="component" value="Unassembled WGS sequence"/>
</dbReference>
<dbReference type="Proteomes" id="UP000184123">
    <property type="component" value="Unassembled WGS sequence"/>
</dbReference>
<name>A0A1M7E2Y9_9GAMM</name>
<accession>A0A1M7E2Y9</accession>
<protein>
    <submittedName>
        <fullName evidence="3">Uncharacterized protein</fullName>
    </submittedName>
</protein>
<gene>
    <name evidence="2" type="ORF">HCU01_08270</name>
    <name evidence="3" type="ORF">SAMN05660971_01582</name>
</gene>
<evidence type="ECO:0000256" key="1">
    <source>
        <dbReference type="SAM" id="Phobius"/>
    </source>
</evidence>
<feature type="transmembrane region" description="Helical" evidence="1">
    <location>
        <begin position="55"/>
        <end position="76"/>
    </location>
</feature>
<dbReference type="RefSeq" id="WP_073434468.1">
    <property type="nucleotide sequence ID" value="NZ_BJXU01000029.1"/>
</dbReference>
<reference evidence="2 5" key="2">
    <citation type="submission" date="2019-07" db="EMBL/GenBank/DDBJ databases">
        <title>Whole genome shotgun sequence of Halomonas cupida NBRC 102219.</title>
        <authorList>
            <person name="Hosoyama A."/>
            <person name="Uohara A."/>
            <person name="Ohji S."/>
            <person name="Ichikawa N."/>
        </authorList>
    </citation>
    <scope>NUCLEOTIDE SEQUENCE [LARGE SCALE GENOMIC DNA]</scope>
    <source>
        <strain evidence="2 5">NBRC 102219</strain>
    </source>
</reference>
<evidence type="ECO:0000313" key="2">
    <source>
        <dbReference type="EMBL" id="GEN22878.1"/>
    </source>
</evidence>
<dbReference type="EMBL" id="BJXU01000029">
    <property type="protein sequence ID" value="GEN22878.1"/>
    <property type="molecule type" value="Genomic_DNA"/>
</dbReference>
<evidence type="ECO:0000313" key="5">
    <source>
        <dbReference type="Proteomes" id="UP000321726"/>
    </source>
</evidence>
<evidence type="ECO:0000313" key="3">
    <source>
        <dbReference type="EMBL" id="SHL85769.1"/>
    </source>
</evidence>
<sequence>MADDNQPQAGLMLAISAACSLLPMVWLVLLMYQLIACRPDLCTHLHWFNTPLTRQLGILSVFLGPLITLLCLLRAWGHDGIHSPHPHLVLLMPWLLIHGFLIMTFVL</sequence>
<organism evidence="3 4">
    <name type="scientific">Halomonas cupida</name>
    <dbReference type="NCBI Taxonomy" id="44933"/>
    <lineage>
        <taxon>Bacteria</taxon>
        <taxon>Pseudomonadati</taxon>
        <taxon>Pseudomonadota</taxon>
        <taxon>Gammaproteobacteria</taxon>
        <taxon>Oceanospirillales</taxon>
        <taxon>Halomonadaceae</taxon>
        <taxon>Halomonas</taxon>
    </lineage>
</organism>
<feature type="transmembrane region" description="Helical" evidence="1">
    <location>
        <begin position="12"/>
        <end position="35"/>
    </location>
</feature>
<keyword evidence="1" id="KW-1133">Transmembrane helix</keyword>
<keyword evidence="5" id="KW-1185">Reference proteome</keyword>
<proteinExistence type="predicted"/>
<dbReference type="AlphaFoldDB" id="A0A1M7E2Y9"/>